<gene>
    <name evidence="2" type="ORF">KS2013_818</name>
</gene>
<feature type="transmembrane region" description="Helical" evidence="1">
    <location>
        <begin position="12"/>
        <end position="33"/>
    </location>
</feature>
<evidence type="ECO:0000256" key="1">
    <source>
        <dbReference type="SAM" id="Phobius"/>
    </source>
</evidence>
<dbReference type="Proteomes" id="UP000094147">
    <property type="component" value="Chromosome"/>
</dbReference>
<evidence type="ECO:0000313" key="3">
    <source>
        <dbReference type="Proteomes" id="UP000094147"/>
    </source>
</evidence>
<dbReference type="OrthoDB" id="6187388at2"/>
<dbReference type="PANTHER" id="PTHR30441">
    <property type="entry name" value="DUF748 DOMAIN-CONTAINING PROTEIN"/>
    <property type="match status" value="1"/>
</dbReference>
<keyword evidence="1" id="KW-1133">Transmembrane helix</keyword>
<dbReference type="InterPro" id="IPR052894">
    <property type="entry name" value="AsmA-related"/>
</dbReference>
<dbReference type="KEGG" id="ksd:KS2013_818"/>
<dbReference type="STRING" id="1144748.KS2013_818"/>
<keyword evidence="1" id="KW-0812">Transmembrane</keyword>
<dbReference type="GO" id="GO:0090313">
    <property type="term" value="P:regulation of protein targeting to membrane"/>
    <property type="evidence" value="ECO:0007669"/>
    <property type="project" value="TreeGrafter"/>
</dbReference>
<dbReference type="GO" id="GO:0005886">
    <property type="term" value="C:plasma membrane"/>
    <property type="evidence" value="ECO:0007669"/>
    <property type="project" value="TreeGrafter"/>
</dbReference>
<dbReference type="PANTHER" id="PTHR30441:SF4">
    <property type="entry name" value="PROTEIN ASMA"/>
    <property type="match status" value="1"/>
</dbReference>
<protein>
    <submittedName>
        <fullName evidence="2">Uncharacterized protein</fullName>
    </submittedName>
</protein>
<proteinExistence type="predicted"/>
<evidence type="ECO:0000313" key="2">
    <source>
        <dbReference type="EMBL" id="AOE49541.1"/>
    </source>
</evidence>
<sequence>MTKSWKWLKRIIWVLSGLFVLLFLAVSFLVYLVNSESYLEGYITENLGVEAKVGELDVSLLSGTINIESSVIGPADNPFIQFESLKAELDYSELWSSRLTVQQVELNQAKLRYPFEFKTQQGKSSEEGDSSLFFDFINVSAIDINNLDFVYEDGLDLIVQNANVKIRDLPVAEEGFLLFEDLSRLVKASTTKVEATIGAVKSDKSQLNQLQLQAHIENEQLIIDDVVSGQSEVTINVLDYSDSQQAQVPNSNSSEKPLDLPFSDVTIRRVMLGKTDLTIQDKETISIRAVEAQFNELLLIKNKKALWLDWPEFYQTQNSHFTVSSKVFQSDLLGYDSLELEGALNNGEFQFPKFKLIKPVVRISDTEGSGEAAKASTDTSIFLPFETATLIDGSIESGTVEVARGAQTHRVSNVDLKLKTIPFILNNRFVLDDQSLDLGSGSSNVQLDSAQYEGAYGRVENVASQIMASGSDVTIKKLNLEKPEIKYVSEVSHEKKSEGSDTESSTFPLNSISIDSVSITGAGFDITANEQNYAGSGIKFNATNLPVYGQSEWLIAKPNQWQKQSDITIDASSLKLPQGTLGSLFLQSTIEDKNALVSRLDLERADISIVAPEGGYTASSAESLPINTIELQNITLNNTNLSYRQAEEDYVVTGADIKLQYLPLVKDGNFITEPQQFMTRSSNRMDIRLEQLDLPQGQVRGIAARGNLQNQDLMLDSLTARSADLTLTVVPADDELTSDKKTLDESPFAFRTVKVGDLKLQNIDVTVSRQVGEEQQLSEINNLYLGATELMLAKNFQTIEQWYSSQLENAFALIALRVEHIKQNQNDIRGLTVTAVQSDQRIRVQPLRFIFNETPLKADWTIELSQQPYKSTFISKFNDLELSKLFEPATERSVTMSGQLDGDIGLVFDGLTQDSIFSSIDGSLLVKNQTPVTIHRLNVNKILRSFLDSQKFGLLDIGGFLLAGPLGLLVSQGVSLQDTVSQLGADEGDTLISALNIEMSLKDGVLTTKDVAAATRKYRFAFNGQINLAKQEFNDFEFDVINEKGCSEYGQTLNGSLSSPEVETFTAAFDAVTGSVIGLIKQGVGLLTGGACSSVYKGVVPHPKEGVEIIPQDRRQIINEDQGEDEDKNNLE</sequence>
<accession>A0A1B3B9Q3</accession>
<dbReference type="RefSeq" id="WP_068990124.1">
    <property type="nucleotide sequence ID" value="NZ_CP012418.1"/>
</dbReference>
<organism evidence="2 3">
    <name type="scientific">Kangiella sediminilitoris</name>
    <dbReference type="NCBI Taxonomy" id="1144748"/>
    <lineage>
        <taxon>Bacteria</taxon>
        <taxon>Pseudomonadati</taxon>
        <taxon>Pseudomonadota</taxon>
        <taxon>Gammaproteobacteria</taxon>
        <taxon>Kangiellales</taxon>
        <taxon>Kangiellaceae</taxon>
        <taxon>Kangiella</taxon>
    </lineage>
</organism>
<dbReference type="AlphaFoldDB" id="A0A1B3B9Q3"/>
<dbReference type="EMBL" id="CP012418">
    <property type="protein sequence ID" value="AOE49541.1"/>
    <property type="molecule type" value="Genomic_DNA"/>
</dbReference>
<keyword evidence="3" id="KW-1185">Reference proteome</keyword>
<keyword evidence="1" id="KW-0472">Membrane</keyword>
<reference evidence="3" key="1">
    <citation type="submission" date="2015-08" db="EMBL/GenBank/DDBJ databases">
        <authorList>
            <person name="Kim K.M."/>
        </authorList>
    </citation>
    <scope>NUCLEOTIDE SEQUENCE [LARGE SCALE GENOMIC DNA]</scope>
    <source>
        <strain evidence="3">KCTC 23892</strain>
    </source>
</reference>
<name>A0A1B3B9Q3_9GAMM</name>